<reference evidence="2" key="2">
    <citation type="submission" date="2019-07" db="EMBL/GenBank/DDBJ databases">
        <authorList>
            <person name="Seetharam A."/>
            <person name="Woodhouse M."/>
            <person name="Cannon E."/>
        </authorList>
    </citation>
    <scope>NUCLEOTIDE SEQUENCE [LARGE SCALE GENOMIC DNA]</scope>
    <source>
        <strain evidence="2">cv. B73</strain>
    </source>
</reference>
<sequence>MDLLYRSRASWERLYLTFTAKTEPIQESKEISMQAVMETELQSKLQVKPIPQLAFDLKVRANKNDAFLGGQGEDNNDHVDGINGFRLLLLREEDLLAEDINKAAKISRIADILEQSDESSSMLTRKKECQTKESMLHKKRQFVAPVKPLIGQSALVEKDKSKWEKKTKKSANDKKKKGQDK</sequence>
<dbReference type="EnsemblPlants" id="Zm00001eb340630_T001">
    <property type="protein sequence ID" value="Zm00001eb340630_P001"/>
    <property type="gene ID" value="Zm00001eb340630"/>
</dbReference>
<feature type="region of interest" description="Disordered" evidence="1">
    <location>
        <begin position="157"/>
        <end position="181"/>
    </location>
</feature>
<protein>
    <submittedName>
        <fullName evidence="2">Uncharacterized protein</fullName>
    </submittedName>
</protein>
<organism evidence="2 3">
    <name type="scientific">Zea mays</name>
    <name type="common">Maize</name>
    <dbReference type="NCBI Taxonomy" id="4577"/>
    <lineage>
        <taxon>Eukaryota</taxon>
        <taxon>Viridiplantae</taxon>
        <taxon>Streptophyta</taxon>
        <taxon>Embryophyta</taxon>
        <taxon>Tracheophyta</taxon>
        <taxon>Spermatophyta</taxon>
        <taxon>Magnoliopsida</taxon>
        <taxon>Liliopsida</taxon>
        <taxon>Poales</taxon>
        <taxon>Poaceae</taxon>
        <taxon>PACMAD clade</taxon>
        <taxon>Panicoideae</taxon>
        <taxon>Andropogonodae</taxon>
        <taxon>Andropogoneae</taxon>
        <taxon>Tripsacinae</taxon>
        <taxon>Zea</taxon>
    </lineage>
</organism>
<reference evidence="3" key="1">
    <citation type="journal article" date="2009" name="Science">
        <title>The B73 maize genome: complexity, diversity, and dynamics.</title>
        <authorList>
            <person name="Schnable P.S."/>
            <person name="Ware D."/>
            <person name="Fulton R.S."/>
            <person name="Stein J.C."/>
            <person name="Wei F."/>
            <person name="Pasternak S."/>
            <person name="Liang C."/>
            <person name="Zhang J."/>
            <person name="Fulton L."/>
            <person name="Graves T.A."/>
            <person name="Minx P."/>
            <person name="Reily A.D."/>
            <person name="Courtney L."/>
            <person name="Kruchowski S.S."/>
            <person name="Tomlinson C."/>
            <person name="Strong C."/>
            <person name="Delehaunty K."/>
            <person name="Fronick C."/>
            <person name="Courtney B."/>
            <person name="Rock S.M."/>
            <person name="Belter E."/>
            <person name="Du F."/>
            <person name="Kim K."/>
            <person name="Abbott R.M."/>
            <person name="Cotton M."/>
            <person name="Levy A."/>
            <person name="Marchetto P."/>
            <person name="Ochoa K."/>
            <person name="Jackson S.M."/>
            <person name="Gillam B."/>
            <person name="Chen W."/>
            <person name="Yan L."/>
            <person name="Higginbotham J."/>
            <person name="Cardenas M."/>
            <person name="Waligorski J."/>
            <person name="Applebaum E."/>
            <person name="Phelps L."/>
            <person name="Falcone J."/>
            <person name="Kanchi K."/>
            <person name="Thane T."/>
            <person name="Scimone A."/>
            <person name="Thane N."/>
            <person name="Henke J."/>
            <person name="Wang T."/>
            <person name="Ruppert J."/>
            <person name="Shah N."/>
            <person name="Rotter K."/>
            <person name="Hodges J."/>
            <person name="Ingenthron E."/>
            <person name="Cordes M."/>
            <person name="Kohlberg S."/>
            <person name="Sgro J."/>
            <person name="Delgado B."/>
            <person name="Mead K."/>
            <person name="Chinwalla A."/>
            <person name="Leonard S."/>
            <person name="Crouse K."/>
            <person name="Collura K."/>
            <person name="Kudrna D."/>
            <person name="Currie J."/>
            <person name="He R."/>
            <person name="Angelova A."/>
            <person name="Rajasekar S."/>
            <person name="Mueller T."/>
            <person name="Lomeli R."/>
            <person name="Scara G."/>
            <person name="Ko A."/>
            <person name="Delaney K."/>
            <person name="Wissotski M."/>
            <person name="Lopez G."/>
            <person name="Campos D."/>
            <person name="Braidotti M."/>
            <person name="Ashley E."/>
            <person name="Golser W."/>
            <person name="Kim H."/>
            <person name="Lee S."/>
            <person name="Lin J."/>
            <person name="Dujmic Z."/>
            <person name="Kim W."/>
            <person name="Talag J."/>
            <person name="Zuccolo A."/>
            <person name="Fan C."/>
            <person name="Sebastian A."/>
            <person name="Kramer M."/>
            <person name="Spiegel L."/>
            <person name="Nascimento L."/>
            <person name="Zutavern T."/>
            <person name="Miller B."/>
            <person name="Ambroise C."/>
            <person name="Muller S."/>
            <person name="Spooner W."/>
            <person name="Narechania A."/>
            <person name="Ren L."/>
            <person name="Wei S."/>
            <person name="Kumari S."/>
            <person name="Faga B."/>
            <person name="Levy M.J."/>
            <person name="McMahan L."/>
            <person name="Van Buren P."/>
            <person name="Vaughn M.W."/>
            <person name="Ying K."/>
            <person name="Yeh C.-T."/>
            <person name="Emrich S.J."/>
            <person name="Jia Y."/>
            <person name="Kalyanaraman A."/>
            <person name="Hsia A.-P."/>
            <person name="Barbazuk W.B."/>
            <person name="Baucom R.S."/>
            <person name="Brutnell T.P."/>
            <person name="Carpita N.C."/>
            <person name="Chaparro C."/>
            <person name="Chia J.-M."/>
            <person name="Deragon J.-M."/>
            <person name="Estill J.C."/>
            <person name="Fu Y."/>
            <person name="Jeddeloh J.A."/>
            <person name="Han Y."/>
            <person name="Lee H."/>
            <person name="Li P."/>
            <person name="Lisch D.R."/>
            <person name="Liu S."/>
            <person name="Liu Z."/>
            <person name="Nagel D.H."/>
            <person name="McCann M.C."/>
            <person name="SanMiguel P."/>
            <person name="Myers A.M."/>
            <person name="Nettleton D."/>
            <person name="Nguyen J."/>
            <person name="Penning B.W."/>
            <person name="Ponnala L."/>
            <person name="Schneider K.L."/>
            <person name="Schwartz D.C."/>
            <person name="Sharma A."/>
            <person name="Soderlund C."/>
            <person name="Springer N.M."/>
            <person name="Sun Q."/>
            <person name="Wang H."/>
            <person name="Waterman M."/>
            <person name="Westerman R."/>
            <person name="Wolfgruber T.K."/>
            <person name="Yang L."/>
            <person name="Yu Y."/>
            <person name="Zhang L."/>
            <person name="Zhou S."/>
            <person name="Zhu Q."/>
            <person name="Bennetzen J.L."/>
            <person name="Dawe R.K."/>
            <person name="Jiang J."/>
            <person name="Jiang N."/>
            <person name="Presting G.G."/>
            <person name="Wessler S.R."/>
            <person name="Aluru S."/>
            <person name="Martienssen R.A."/>
            <person name="Clifton S.W."/>
            <person name="McCombie W.R."/>
            <person name="Wing R.A."/>
            <person name="Wilson R.K."/>
        </authorList>
    </citation>
    <scope>NUCLEOTIDE SEQUENCE [LARGE SCALE GENOMIC DNA]</scope>
    <source>
        <strain evidence="3">cv. B73</strain>
    </source>
</reference>
<proteinExistence type="predicted"/>
<evidence type="ECO:0000313" key="3">
    <source>
        <dbReference type="Proteomes" id="UP000007305"/>
    </source>
</evidence>
<dbReference type="InParanoid" id="A0A804QM72"/>
<dbReference type="Proteomes" id="UP000007305">
    <property type="component" value="Chromosome 8"/>
</dbReference>
<feature type="compositionally biased region" description="Basic residues" evidence="1">
    <location>
        <begin position="165"/>
        <end position="181"/>
    </location>
</feature>
<dbReference type="Gramene" id="Zm00001eb340630_T001">
    <property type="protein sequence ID" value="Zm00001eb340630_P001"/>
    <property type="gene ID" value="Zm00001eb340630"/>
</dbReference>
<keyword evidence="3" id="KW-1185">Reference proteome</keyword>
<evidence type="ECO:0000313" key="2">
    <source>
        <dbReference type="EnsemblPlants" id="Zm00001eb340630_P001"/>
    </source>
</evidence>
<dbReference type="AlphaFoldDB" id="A0A804QM72"/>
<reference evidence="2" key="3">
    <citation type="submission" date="2021-05" db="UniProtKB">
        <authorList>
            <consortium name="EnsemblPlants"/>
        </authorList>
    </citation>
    <scope>IDENTIFICATION</scope>
    <source>
        <strain evidence="2">cv. B73</strain>
    </source>
</reference>
<accession>A0A804QM72</accession>
<evidence type="ECO:0000256" key="1">
    <source>
        <dbReference type="SAM" id="MobiDB-lite"/>
    </source>
</evidence>
<name>A0A804QM72_MAIZE</name>